<dbReference type="AlphaFoldDB" id="A0A1Y3Y320"/>
<dbReference type="Proteomes" id="UP001199750">
    <property type="component" value="Unassembled WGS sequence"/>
</dbReference>
<dbReference type="Proteomes" id="UP000284434">
    <property type="component" value="Unassembled WGS sequence"/>
</dbReference>
<evidence type="ECO:0000313" key="5">
    <source>
        <dbReference type="EMBL" id="RGY05220.1"/>
    </source>
</evidence>
<evidence type="ECO:0000313" key="6">
    <source>
        <dbReference type="Proteomes" id="UP000283426"/>
    </source>
</evidence>
<dbReference type="SUPFAM" id="SSF52540">
    <property type="entry name" value="P-loop containing nucleoside triphosphate hydrolases"/>
    <property type="match status" value="1"/>
</dbReference>
<reference evidence="1" key="2">
    <citation type="submission" date="2022-01" db="EMBL/GenBank/DDBJ databases">
        <title>Collection of gut derived symbiotic bacterial strains cultured from healthy donors.</title>
        <authorList>
            <person name="Lin H."/>
            <person name="Kohout C."/>
            <person name="Waligurski E."/>
            <person name="Pamer E.G."/>
        </authorList>
    </citation>
    <scope>NUCLEOTIDE SEQUENCE</scope>
    <source>
        <strain evidence="1">DFI.1.149</strain>
    </source>
</reference>
<dbReference type="Proteomes" id="UP001212263">
    <property type="component" value="Unassembled WGS sequence"/>
</dbReference>
<comment type="caution">
    <text evidence="4">The sequence shown here is derived from an EMBL/GenBank/DDBJ whole genome shotgun (WGS) entry which is preliminary data.</text>
</comment>
<gene>
    <name evidence="4" type="ORF">DWW24_04640</name>
    <name evidence="3" type="ORF">DWW57_12400</name>
    <name evidence="5" type="ORF">DXA53_13500</name>
    <name evidence="1" type="ORF">L0P03_11035</name>
    <name evidence="2" type="ORF">PN645_08420</name>
</gene>
<keyword evidence="4" id="KW-0808">Transferase</keyword>
<evidence type="ECO:0000313" key="3">
    <source>
        <dbReference type="EMBL" id="RGU55520.1"/>
    </source>
</evidence>
<dbReference type="Proteomes" id="UP000284243">
    <property type="component" value="Unassembled WGS sequence"/>
</dbReference>
<dbReference type="GO" id="GO:0016301">
    <property type="term" value="F:kinase activity"/>
    <property type="evidence" value="ECO:0007669"/>
    <property type="project" value="UniProtKB-KW"/>
</dbReference>
<proteinExistence type="predicted"/>
<evidence type="ECO:0000313" key="7">
    <source>
        <dbReference type="Proteomes" id="UP000284243"/>
    </source>
</evidence>
<organism evidence="4 6">
    <name type="scientific">Odoribacter splanchnicus</name>
    <dbReference type="NCBI Taxonomy" id="28118"/>
    <lineage>
        <taxon>Bacteria</taxon>
        <taxon>Pseudomonadati</taxon>
        <taxon>Bacteroidota</taxon>
        <taxon>Bacteroidia</taxon>
        <taxon>Bacteroidales</taxon>
        <taxon>Odoribacteraceae</taxon>
        <taxon>Odoribacter</taxon>
    </lineage>
</organism>
<dbReference type="EMBL" id="JAKNDN010000020">
    <property type="protein sequence ID" value="MCG4960378.1"/>
    <property type="molecule type" value="Genomic_DNA"/>
</dbReference>
<dbReference type="OMA" id="VGRTADY"/>
<evidence type="ECO:0000313" key="4">
    <source>
        <dbReference type="EMBL" id="RGV29142.1"/>
    </source>
</evidence>
<reference evidence="6 7" key="1">
    <citation type="submission" date="2018-08" db="EMBL/GenBank/DDBJ databases">
        <title>A genome reference for cultivated species of the human gut microbiota.</title>
        <authorList>
            <person name="Zou Y."/>
            <person name="Xue W."/>
            <person name="Luo G."/>
        </authorList>
    </citation>
    <scope>NUCLEOTIDE SEQUENCE [LARGE SCALE GENOMIC DNA]</scope>
    <source>
        <strain evidence="4 6">AF14-6AC</strain>
        <strain evidence="3 7">AF16-14</strain>
        <strain evidence="5 8">OF03-11</strain>
    </source>
</reference>
<protein>
    <submittedName>
        <fullName evidence="4">Cytidylate kinase-like family protein</fullName>
    </submittedName>
</protein>
<dbReference type="InterPro" id="IPR027417">
    <property type="entry name" value="P-loop_NTPase"/>
</dbReference>
<dbReference type="Pfam" id="PF13189">
    <property type="entry name" value="Cytidylate_kin2"/>
    <property type="match status" value="1"/>
</dbReference>
<dbReference type="EMBL" id="QRYC01000017">
    <property type="protein sequence ID" value="RGU55520.1"/>
    <property type="molecule type" value="Genomic_DNA"/>
</dbReference>
<name>A0A1Y3Y320_9BACT</name>
<dbReference type="EMBL" id="QRYW01000007">
    <property type="protein sequence ID" value="RGV29142.1"/>
    <property type="molecule type" value="Genomic_DNA"/>
</dbReference>
<dbReference type="EMBL" id="QSCO01000019">
    <property type="protein sequence ID" value="RGY05220.1"/>
    <property type="molecule type" value="Genomic_DNA"/>
</dbReference>
<evidence type="ECO:0000313" key="8">
    <source>
        <dbReference type="Proteomes" id="UP000284434"/>
    </source>
</evidence>
<dbReference type="GeneID" id="61276136"/>
<sequence length="204" mass="23218">MEKKIIITIGRQYGSGGRYVGKKLAEQLGIAFYDKELINLASKESGICGEFFEKADERNSGSLLKALAMGFSMNNAIFQSNDYLSNESLFQIQSDVIRKVAAEQSCILVGRCADYILRDNENCISVFISARMEDRIRRAVEYAHIEEKEAEEYIRKADKSRASYYNYYTDKIWGAAESYDLCISSSVYGIDETTAFIREFVSKR</sequence>
<evidence type="ECO:0000313" key="1">
    <source>
        <dbReference type="EMBL" id="MCG4960378.1"/>
    </source>
</evidence>
<reference evidence="2" key="3">
    <citation type="submission" date="2023-01" db="EMBL/GenBank/DDBJ databases">
        <title>Human gut microbiome strain richness.</title>
        <authorList>
            <person name="Chen-Liaw A."/>
        </authorList>
    </citation>
    <scope>NUCLEOTIDE SEQUENCE</scope>
    <source>
        <strain evidence="2">RTP21484st1_B7_RTP21484_190118</strain>
    </source>
</reference>
<dbReference type="Gene3D" id="3.40.50.300">
    <property type="entry name" value="P-loop containing nucleotide triphosphate hydrolases"/>
    <property type="match status" value="1"/>
</dbReference>
<dbReference type="RefSeq" id="WP_013613077.1">
    <property type="nucleotide sequence ID" value="NZ_BAABYK010000001.1"/>
</dbReference>
<dbReference type="Proteomes" id="UP000283426">
    <property type="component" value="Unassembled WGS sequence"/>
</dbReference>
<accession>A0A1Y3Y320</accession>
<evidence type="ECO:0000313" key="2">
    <source>
        <dbReference type="EMBL" id="MDB9223028.1"/>
    </source>
</evidence>
<dbReference type="EMBL" id="JAQMRD010000009">
    <property type="protein sequence ID" value="MDB9223028.1"/>
    <property type="molecule type" value="Genomic_DNA"/>
</dbReference>
<keyword evidence="4" id="KW-0418">Kinase</keyword>